<proteinExistence type="predicted"/>
<evidence type="ECO:0000313" key="1">
    <source>
        <dbReference type="EMBL" id="GEL01887.1"/>
    </source>
</evidence>
<dbReference type="Proteomes" id="UP000321405">
    <property type="component" value="Unassembled WGS sequence"/>
</dbReference>
<name>A0A511BNG2_9PROT</name>
<reference evidence="1 2" key="1">
    <citation type="submission" date="2019-07" db="EMBL/GenBank/DDBJ databases">
        <title>Whole genome shotgun sequence of Swaminathania salitolerans NBRC 104436.</title>
        <authorList>
            <person name="Hosoyama A."/>
            <person name="Uohara A."/>
            <person name="Ohji S."/>
            <person name="Ichikawa N."/>
        </authorList>
    </citation>
    <scope>NUCLEOTIDE SEQUENCE [LARGE SCALE GENOMIC DNA]</scope>
    <source>
        <strain evidence="1 2">NBRC 104436</strain>
    </source>
</reference>
<sequence length="155" mass="16114">MTDRHRDHVACLKTATQAAVRLVGGVEAAASCTRVGKTQISEYQNRNSAHIAPIDVAVALDISAQQPVILAAMASITGFALLPIAFGEGCAATAMGDVAASASETLSAALRALADGRIDRSEAQDLSQRLSHLIRISTDALQKMQALAFRADGEG</sequence>
<dbReference type="OrthoDB" id="7268744at2"/>
<evidence type="ECO:0000313" key="2">
    <source>
        <dbReference type="Proteomes" id="UP000321405"/>
    </source>
</evidence>
<comment type="caution">
    <text evidence="1">The sequence shown here is derived from an EMBL/GenBank/DDBJ whole genome shotgun (WGS) entry which is preliminary data.</text>
</comment>
<dbReference type="EMBL" id="BJVC01000002">
    <property type="protein sequence ID" value="GEL01887.1"/>
    <property type="molecule type" value="Genomic_DNA"/>
</dbReference>
<dbReference type="RefSeq" id="WP_147092876.1">
    <property type="nucleotide sequence ID" value="NZ_BJVC01000002.1"/>
</dbReference>
<accession>A0A511BNG2</accession>
<protein>
    <submittedName>
        <fullName evidence="1">Uncharacterized protein</fullName>
    </submittedName>
</protein>
<keyword evidence="2" id="KW-1185">Reference proteome</keyword>
<gene>
    <name evidence="1" type="ORF">SSA02_10500</name>
</gene>
<dbReference type="AlphaFoldDB" id="A0A511BNG2"/>
<organism evidence="1 2">
    <name type="scientific">Swaminathania salitolerans</name>
    <dbReference type="NCBI Taxonomy" id="182838"/>
    <lineage>
        <taxon>Bacteria</taxon>
        <taxon>Pseudomonadati</taxon>
        <taxon>Pseudomonadota</taxon>
        <taxon>Alphaproteobacteria</taxon>
        <taxon>Acetobacterales</taxon>
        <taxon>Acetobacteraceae</taxon>
        <taxon>Swaminathania</taxon>
    </lineage>
</organism>